<feature type="domain" description="Tryptophan/threonine-rich plasmodium antigen C-terminal" evidence="2">
    <location>
        <begin position="352"/>
        <end position="547"/>
    </location>
</feature>
<evidence type="ECO:0000259" key="2">
    <source>
        <dbReference type="Pfam" id="PF12319"/>
    </source>
</evidence>
<feature type="compositionally biased region" description="Basic residues" evidence="1">
    <location>
        <begin position="569"/>
        <end position="586"/>
    </location>
</feature>
<dbReference type="AlphaFoldDB" id="A0A0D9QFH9"/>
<dbReference type="Proteomes" id="UP000054561">
    <property type="component" value="Unassembled WGS sequence"/>
</dbReference>
<gene>
    <name evidence="3" type="ORF">AK88_04559</name>
</gene>
<dbReference type="OrthoDB" id="387681at2759"/>
<proteinExistence type="predicted"/>
<keyword evidence="4" id="KW-1185">Reference proteome</keyword>
<sequence length="593" mass="68325">MANSNKTTSSSGVVQGASPSRNGKVESAPRSFFSKRMAILFIVSAYIFLKHQDDLQGQGGEQLAKVQVPNRVIRSLAKETESQSEDEGELEEVEYENDEDAEQEVYEESREYVGDDEEVEGEEFVEAQEEMPEGGYSDEEYEEQAVEGRDEVPEGGYSDEEYDEQAVEGEEFVEAQEEMPEGGYSDEEYEEQAVEGGYSDEEYEQQGVEGGYSNEEYDQQGVQGISPDKHQQKQAVQGGYTYKQQEKKAAQGGYEKGEIGLRGDYFYGDNAEEKQQVNAYKGFEFELVYEPHENEGMSLKELLKDDLKAGVIPIVDIQCRLIPKKDPEEKGSPVSNLFKSHDHANGDSRCADWGTYLQSLGKDWVKLESKLNNERATFMGQKEAEWNNWIQGIKHMLVQQTRDSTEEGSTGYLRSSHENSNDQSSKAALKADIKTQLNKWLTETRCGLFSILAKYMMQFEDNNMKGWLLYHWNNNEKVTVSNSLGLMPATELLNMAQTKIWYQQDQYMEEERKQLMKWFLHKQDECLKRHWEQFDEWKKGKVDMLNSKTLKKNNNKKKDNNKKKESNKKEKKKYHQPQSTRKHKNKLVNEVTI</sequence>
<feature type="compositionally biased region" description="Polar residues" evidence="1">
    <location>
        <begin position="1"/>
        <end position="21"/>
    </location>
</feature>
<feature type="region of interest" description="Disordered" evidence="1">
    <location>
        <begin position="1"/>
        <end position="28"/>
    </location>
</feature>
<organism evidence="3 4">
    <name type="scientific">Plasmodium fragile</name>
    <dbReference type="NCBI Taxonomy" id="5857"/>
    <lineage>
        <taxon>Eukaryota</taxon>
        <taxon>Sar</taxon>
        <taxon>Alveolata</taxon>
        <taxon>Apicomplexa</taxon>
        <taxon>Aconoidasida</taxon>
        <taxon>Haemosporida</taxon>
        <taxon>Plasmodiidae</taxon>
        <taxon>Plasmodium</taxon>
        <taxon>Plasmodium (Plasmodium)</taxon>
    </lineage>
</organism>
<feature type="compositionally biased region" description="Acidic residues" evidence="1">
    <location>
        <begin position="157"/>
        <end position="198"/>
    </location>
</feature>
<dbReference type="GeneID" id="24269873"/>
<feature type="compositionally biased region" description="Acidic residues" evidence="1">
    <location>
        <begin position="82"/>
        <end position="106"/>
    </location>
</feature>
<reference evidence="3 4" key="1">
    <citation type="submission" date="2014-03" db="EMBL/GenBank/DDBJ databases">
        <title>The Genome Sequence of Plasmodium fragile nilgiri.</title>
        <authorList>
            <consortium name="The Broad Institute Genomics Platform"/>
            <consortium name="The Broad Institute Genome Sequencing Center for Infectious Disease"/>
            <person name="Neafsey D."/>
            <person name="Duraisingh M."/>
            <person name="Young S.K."/>
            <person name="Zeng Q."/>
            <person name="Gargeya S."/>
            <person name="Abouelleil A."/>
            <person name="Alvarado L."/>
            <person name="Chapman S.B."/>
            <person name="Gainer-Dewar J."/>
            <person name="Goldberg J."/>
            <person name="Griggs A."/>
            <person name="Gujja S."/>
            <person name="Hansen M."/>
            <person name="Howarth C."/>
            <person name="Imamovic A."/>
            <person name="Larimer J."/>
            <person name="Pearson M."/>
            <person name="Poon T.W."/>
            <person name="Priest M."/>
            <person name="Roberts A."/>
            <person name="Saif S."/>
            <person name="Shea T."/>
            <person name="Sykes S."/>
            <person name="Wortman J."/>
            <person name="Nusbaum C."/>
            <person name="Birren B."/>
        </authorList>
    </citation>
    <scope>NUCLEOTIDE SEQUENCE [LARGE SCALE GENOMIC DNA]</scope>
    <source>
        <strain evidence="4">nilgiri</strain>
    </source>
</reference>
<dbReference type="InterPro" id="IPR022089">
    <property type="entry name" value="Plasmodium-antigen_C"/>
</dbReference>
<feature type="region of interest" description="Disordered" evidence="1">
    <location>
        <begin position="545"/>
        <end position="593"/>
    </location>
</feature>
<dbReference type="VEuPathDB" id="PlasmoDB:AK88_04559"/>
<dbReference type="EMBL" id="KQ001711">
    <property type="protein sequence ID" value="KJP85800.1"/>
    <property type="molecule type" value="Genomic_DNA"/>
</dbReference>
<evidence type="ECO:0000313" key="4">
    <source>
        <dbReference type="Proteomes" id="UP000054561"/>
    </source>
</evidence>
<feature type="region of interest" description="Disordered" evidence="1">
    <location>
        <begin position="400"/>
        <end position="425"/>
    </location>
</feature>
<evidence type="ECO:0000313" key="3">
    <source>
        <dbReference type="EMBL" id="KJP85800.1"/>
    </source>
</evidence>
<dbReference type="RefSeq" id="XP_012337592.1">
    <property type="nucleotide sequence ID" value="XM_012482169.1"/>
</dbReference>
<feature type="compositionally biased region" description="Acidic residues" evidence="1">
    <location>
        <begin position="114"/>
        <end position="145"/>
    </location>
</feature>
<accession>A0A0D9QFH9</accession>
<name>A0A0D9QFH9_PLAFR</name>
<feature type="compositionally biased region" description="Basic and acidic residues" evidence="1">
    <location>
        <begin position="556"/>
        <end position="568"/>
    </location>
</feature>
<protein>
    <recommendedName>
        <fullName evidence="2">Tryptophan/threonine-rich plasmodium antigen C-terminal domain-containing protein</fullName>
    </recommendedName>
</protein>
<dbReference type="Pfam" id="PF12319">
    <property type="entry name" value="TryThrA_C"/>
    <property type="match status" value="1"/>
</dbReference>
<feature type="region of interest" description="Disordered" evidence="1">
    <location>
        <begin position="77"/>
        <end position="198"/>
    </location>
</feature>
<evidence type="ECO:0000256" key="1">
    <source>
        <dbReference type="SAM" id="MobiDB-lite"/>
    </source>
</evidence>